<organism evidence="2 3">
    <name type="scientific">Chloropicon primus</name>
    <dbReference type="NCBI Taxonomy" id="1764295"/>
    <lineage>
        <taxon>Eukaryota</taxon>
        <taxon>Viridiplantae</taxon>
        <taxon>Chlorophyta</taxon>
        <taxon>Chloropicophyceae</taxon>
        <taxon>Chloropicales</taxon>
        <taxon>Chloropicaceae</taxon>
        <taxon>Chloropicon</taxon>
    </lineage>
</organism>
<name>A0A5B8MN99_9CHLO</name>
<sequence length="391" mass="43660">MDESRRKWRVVGSYKELVAKALARAKKGRGRQPTRIRVMSYNILADRLACEHYRELYLGIPKWIMSWEQRLRGIVREVKLTKPDVVCFQEVEGFEALRREMGVLGFHGDFVPRTGLPEGCATFWRAGAFRKRACRPIEFAQYDLKQNVALCHVLEATGEGDGRVLALGNIHVLFNPKRGDIKLAQARVLMDTLGGIAEAEGVGQDIVICGDFNSAPESPVYTFVASGELDCLSHDRRYLSGQVQGIPGSGSGSSGAASQPNCFRLPEEEVEDHQFVRKNKKRNQGNPNKWSAENLRVATGREDERIATHQLKLSSAYKIVNGAEPEYTSAHRRFLGTVDYIWCAEESSLLPLSALLPVSYNVLANGRSGGLLPSSFWPSDHMSLCTDFLWT</sequence>
<dbReference type="AlphaFoldDB" id="A0A5B8MN99"/>
<accession>A0A5B8MN99</accession>
<proteinExistence type="predicted"/>
<protein>
    <submittedName>
        <fullName evidence="2">Carbon catabolite repressor protein</fullName>
    </submittedName>
</protein>
<dbReference type="EMBL" id="CP031040">
    <property type="protein sequence ID" value="QDZ22128.1"/>
    <property type="molecule type" value="Genomic_DNA"/>
</dbReference>
<dbReference type="InterPro" id="IPR036691">
    <property type="entry name" value="Endo/exonu/phosph_ase_sf"/>
</dbReference>
<keyword evidence="3" id="KW-1185">Reference proteome</keyword>
<dbReference type="PANTHER" id="PTHR12121">
    <property type="entry name" value="CARBON CATABOLITE REPRESSOR PROTEIN 4"/>
    <property type="match status" value="1"/>
</dbReference>
<dbReference type="InterPro" id="IPR005135">
    <property type="entry name" value="Endo/exonuclease/phosphatase"/>
</dbReference>
<dbReference type="Pfam" id="PF03372">
    <property type="entry name" value="Exo_endo_phos"/>
    <property type="match status" value="1"/>
</dbReference>
<dbReference type="PANTHER" id="PTHR12121:SF74">
    <property type="entry name" value="CARBON CATABOLITE REPRESSOR PROTEIN 4 HOMOLOG 5"/>
    <property type="match status" value="1"/>
</dbReference>
<evidence type="ECO:0000313" key="3">
    <source>
        <dbReference type="Proteomes" id="UP000316726"/>
    </source>
</evidence>
<dbReference type="GO" id="GO:0000175">
    <property type="term" value="F:3'-5'-RNA exonuclease activity"/>
    <property type="evidence" value="ECO:0007669"/>
    <property type="project" value="TreeGrafter"/>
</dbReference>
<gene>
    <name evidence="2" type="ORF">A3770_07p46460</name>
</gene>
<dbReference type="SUPFAM" id="SSF56219">
    <property type="entry name" value="DNase I-like"/>
    <property type="match status" value="1"/>
</dbReference>
<evidence type="ECO:0000313" key="2">
    <source>
        <dbReference type="EMBL" id="QDZ22128.1"/>
    </source>
</evidence>
<dbReference type="Gene3D" id="3.60.10.10">
    <property type="entry name" value="Endonuclease/exonuclease/phosphatase"/>
    <property type="match status" value="1"/>
</dbReference>
<evidence type="ECO:0000259" key="1">
    <source>
        <dbReference type="Pfam" id="PF03372"/>
    </source>
</evidence>
<feature type="domain" description="Endonuclease/exonuclease/phosphatase" evidence="1">
    <location>
        <begin position="39"/>
        <end position="381"/>
    </location>
</feature>
<dbReference type="OrthoDB" id="428734at2759"/>
<dbReference type="InterPro" id="IPR050410">
    <property type="entry name" value="CCR4/nocturin_mRNA_transcr"/>
</dbReference>
<dbReference type="Proteomes" id="UP000316726">
    <property type="component" value="Chromosome 7"/>
</dbReference>
<reference evidence="2 3" key="1">
    <citation type="submission" date="2018-07" db="EMBL/GenBank/DDBJ databases">
        <title>The complete nuclear genome of the prasinophyte Chloropicon primus (CCMP1205).</title>
        <authorList>
            <person name="Pombert J.-F."/>
            <person name="Otis C."/>
            <person name="Turmel M."/>
            <person name="Lemieux C."/>
        </authorList>
    </citation>
    <scope>NUCLEOTIDE SEQUENCE [LARGE SCALE GENOMIC DNA]</scope>
    <source>
        <strain evidence="2 3">CCMP1205</strain>
    </source>
</reference>